<feature type="signal peptide" evidence="6">
    <location>
        <begin position="1"/>
        <end position="24"/>
    </location>
</feature>
<dbReference type="EC" id="3.2.1.26" evidence="2"/>
<dbReference type="GO" id="GO:0004564">
    <property type="term" value="F:beta-fructofuranosidase activity"/>
    <property type="evidence" value="ECO:0007669"/>
    <property type="project" value="UniProtKB-EC"/>
</dbReference>
<evidence type="ECO:0000256" key="1">
    <source>
        <dbReference type="ARBA" id="ARBA00009902"/>
    </source>
</evidence>
<dbReference type="InterPro" id="IPR001362">
    <property type="entry name" value="Glyco_hydro_32"/>
</dbReference>
<dbReference type="SMART" id="SM00640">
    <property type="entry name" value="Glyco_32"/>
    <property type="match status" value="1"/>
</dbReference>
<dbReference type="InterPro" id="IPR013189">
    <property type="entry name" value="Glyco_hydro_32_C"/>
</dbReference>
<feature type="domain" description="Glycosyl hydrolase family 32 C-terminal" evidence="8">
    <location>
        <begin position="614"/>
        <end position="732"/>
    </location>
</feature>
<evidence type="ECO:0000256" key="5">
    <source>
        <dbReference type="RuleBase" id="RU362110"/>
    </source>
</evidence>
<dbReference type="AlphaFoldDB" id="H7CE76"/>
<feature type="chain" id="PRO_5007666754" description="beta-fructofuranosidase" evidence="6">
    <location>
        <begin position="25"/>
        <end position="739"/>
    </location>
</feature>
<accession>H7CE76</accession>
<dbReference type="EMBL" id="AB669415">
    <property type="protein sequence ID" value="BAL70278.1"/>
    <property type="molecule type" value="Genomic_DNA"/>
</dbReference>
<evidence type="ECO:0000256" key="6">
    <source>
        <dbReference type="SAM" id="SignalP"/>
    </source>
</evidence>
<comment type="similarity">
    <text evidence="1 5">Belongs to the glycosyl hydrolase 32 family.</text>
</comment>
<evidence type="ECO:0000256" key="2">
    <source>
        <dbReference type="ARBA" id="ARBA00012758"/>
    </source>
</evidence>
<dbReference type="CDD" id="cd08996">
    <property type="entry name" value="GH32_FFase"/>
    <property type="match status" value="1"/>
</dbReference>
<dbReference type="SUPFAM" id="SSF75005">
    <property type="entry name" value="Arabinanase/levansucrase/invertase"/>
    <property type="match status" value="1"/>
</dbReference>
<dbReference type="InterPro" id="IPR051214">
    <property type="entry name" value="GH32_Enzymes"/>
</dbReference>
<dbReference type="InterPro" id="IPR013148">
    <property type="entry name" value="Glyco_hydro_32_N"/>
</dbReference>
<dbReference type="GO" id="GO:0005975">
    <property type="term" value="P:carbohydrate metabolic process"/>
    <property type="evidence" value="ECO:0007669"/>
    <property type="project" value="InterPro"/>
</dbReference>
<evidence type="ECO:0000313" key="9">
    <source>
        <dbReference type="EMBL" id="BAL70275.1"/>
    </source>
</evidence>
<evidence type="ECO:0000256" key="4">
    <source>
        <dbReference type="ARBA" id="ARBA00023295"/>
    </source>
</evidence>
<dbReference type="PANTHER" id="PTHR43101:SF1">
    <property type="entry name" value="BETA-FRUCTOSIDASE"/>
    <property type="match status" value="1"/>
</dbReference>
<dbReference type="Gene3D" id="2.60.120.560">
    <property type="entry name" value="Exo-inulinase, domain 1"/>
    <property type="match status" value="1"/>
</dbReference>
<dbReference type="EMBL" id="AB669414">
    <property type="protein sequence ID" value="BAL70275.1"/>
    <property type="molecule type" value="Genomic_DNA"/>
</dbReference>
<keyword evidence="4 5" id="KW-0326">Glycosidase</keyword>
<dbReference type="SUPFAM" id="SSF49899">
    <property type="entry name" value="Concanavalin A-like lectins/glucanases"/>
    <property type="match status" value="2"/>
</dbReference>
<keyword evidence="6" id="KW-0732">Signal</keyword>
<keyword evidence="3 5" id="KW-0378">Hydrolase</keyword>
<protein>
    <recommendedName>
        <fullName evidence="2">beta-fructofuranosidase</fullName>
        <ecNumber evidence="2">3.2.1.26</ecNumber>
    </recommendedName>
</protein>
<dbReference type="InterPro" id="IPR013320">
    <property type="entry name" value="ConA-like_dom_sf"/>
</dbReference>
<evidence type="ECO:0000259" key="7">
    <source>
        <dbReference type="Pfam" id="PF00251"/>
    </source>
</evidence>
<dbReference type="Pfam" id="PF13385">
    <property type="entry name" value="Laminin_G_3"/>
    <property type="match status" value="1"/>
</dbReference>
<dbReference type="PANTHER" id="PTHR43101">
    <property type="entry name" value="BETA-FRUCTOSIDASE"/>
    <property type="match status" value="1"/>
</dbReference>
<name>H7CE76_9GAMM</name>
<organism evidence="9">
    <name type="scientific">Microbulbifer sp. JAM-3301</name>
    <dbReference type="NCBI Taxonomy" id="1081041"/>
    <lineage>
        <taxon>Bacteria</taxon>
        <taxon>Pseudomonadati</taxon>
        <taxon>Pseudomonadota</taxon>
        <taxon>Gammaproteobacteria</taxon>
        <taxon>Cellvibrionales</taxon>
        <taxon>Microbulbiferaceae</taxon>
        <taxon>Microbulbifer</taxon>
    </lineage>
</organism>
<sequence>MGMPVLHRLFGFLFLAFPAPLLVAAEEPPAYRQDFERLDTEALAPLRIHTQFSAPDSVPGVAGKAWRSDGFSSWAELPYETGEKFSLTVWLALESYPSDLEVPVSELSPSAIVHQWDGRGGFNIHVDTFGRWGARLQTESGETDLVVETPFPLYRWVQLALSVNEREAALYLDGEMVAREVLPAPLRPADAPIRLARAVDEAEILNFTVNRLNGVFDELRLYRRGLPAAEIQAIRRRYPDTVPVEPSLAVPESRFAGDHLRPRLHAMPPANWTNEPHGLVKVGDLWHLFYQRTPNGPYKTQMHWGHMVSRDLLRWENLPDALWPELQDDEFGFDMKGIWSGDVIYEGGRAFAYYTSVNHGDRLGAANPGVSMAVSEDPELRHWRKLGPIINTRYVRDFRDPYLFKDGDTWHMLIGAAQKDGGGLDYYILEKEENKWRHRRRFSSIPFHKMDIGSEIWEMPVFEPISVDAHVLVVNPIGGRISKYGEPATRAVYWVGRWRNGLFHPYESEPKNLDLLPGHLAPAVERGEDGSLRAIGIVDERRSPQAQEDAGWAHTFSFPRRWRLLEDGRTLGQSPAPELVRLRGEPLDTPPVPALLEKPLWLAEPDGAYELVLESSGAGGLAIGVDLLVSSAGGEYTRLMFDGESDTVILDKRNSWHGGGGEGPDLLQAAYDSAAFGEIRELRVFVDGSVVEVFVNDSAAFSFRSYPEDPGARGLRIFPLRKKAVLAGATLWPLRIPAE</sequence>
<feature type="domain" description="Glycosyl hydrolase family 32 N-terminal" evidence="7">
    <location>
        <begin position="265"/>
        <end position="575"/>
    </location>
</feature>
<dbReference type="Pfam" id="PF08244">
    <property type="entry name" value="Glyco_hydro_32C"/>
    <property type="match status" value="1"/>
</dbReference>
<gene>
    <name evidence="9" type="primary">inu</name>
</gene>
<reference evidence="9" key="1">
    <citation type="journal article" date="2012" name="Appl. Environ. Microbiol.">
        <title>Cloning and Sequencing of Inulinase and ?-Fructofuranosidase Genes of a Deep-Sea Microbulbifer Species and Properties of Recombinant Enzymes.</title>
        <authorList>
            <person name="Kobayashi T."/>
            <person name="Uchimura K."/>
            <person name="Deguchi S."/>
            <person name="Horikoshi K."/>
        </authorList>
    </citation>
    <scope>NUCLEOTIDE SEQUENCE</scope>
    <source>
        <strain evidence="9">JAM-3301</strain>
    </source>
</reference>
<dbReference type="Gene3D" id="2.115.10.20">
    <property type="entry name" value="Glycosyl hydrolase domain, family 43"/>
    <property type="match status" value="1"/>
</dbReference>
<evidence type="ECO:0000256" key="3">
    <source>
        <dbReference type="ARBA" id="ARBA00022801"/>
    </source>
</evidence>
<dbReference type="Pfam" id="PF00251">
    <property type="entry name" value="Glyco_hydro_32N"/>
    <property type="match status" value="1"/>
</dbReference>
<dbReference type="InterPro" id="IPR023296">
    <property type="entry name" value="Glyco_hydro_beta-prop_sf"/>
</dbReference>
<evidence type="ECO:0000259" key="8">
    <source>
        <dbReference type="Pfam" id="PF08244"/>
    </source>
</evidence>
<dbReference type="Gene3D" id="2.60.120.200">
    <property type="match status" value="1"/>
</dbReference>
<proteinExistence type="inferred from homology"/>